<gene>
    <name evidence="12" type="primary">tig</name>
    <name evidence="17" type="ORF">GC101_26815</name>
</gene>
<dbReference type="InterPro" id="IPR008881">
    <property type="entry name" value="Trigger_fac_ribosome-bd_bac"/>
</dbReference>
<dbReference type="NCBIfam" id="TIGR00115">
    <property type="entry name" value="tig"/>
    <property type="match status" value="1"/>
</dbReference>
<protein>
    <recommendedName>
        <fullName evidence="4 12">Trigger factor</fullName>
        <shortName evidence="12">TF</shortName>
        <ecNumber evidence="3 12">5.2.1.8</ecNumber>
    </recommendedName>
    <alternativeName>
        <fullName evidence="11 12">PPIase</fullName>
    </alternativeName>
</protein>
<dbReference type="InterPro" id="IPR027304">
    <property type="entry name" value="Trigger_fact/SurA_dom_sf"/>
</dbReference>
<evidence type="ECO:0000256" key="13">
    <source>
        <dbReference type="PROSITE-ProRule" id="PRU00277"/>
    </source>
</evidence>
<dbReference type="Pfam" id="PF05698">
    <property type="entry name" value="Trigger_C"/>
    <property type="match status" value="1"/>
</dbReference>
<dbReference type="Gene3D" id="3.10.50.40">
    <property type="match status" value="1"/>
</dbReference>
<dbReference type="PROSITE" id="PS50059">
    <property type="entry name" value="FKBP_PPIASE"/>
    <property type="match status" value="1"/>
</dbReference>
<evidence type="ECO:0000256" key="12">
    <source>
        <dbReference type="HAMAP-Rule" id="MF_00303"/>
    </source>
</evidence>
<dbReference type="Gene3D" id="3.30.70.1050">
    <property type="entry name" value="Trigger factor ribosome-binding domain"/>
    <property type="match status" value="1"/>
</dbReference>
<sequence length="451" mass="49954">MKATWEKIEKNLGVLEVEVEADRVAAALDKAFNKVVKKANVPGFRKGKVPRPIFESRFGVESLYQDAIDILLPEAYGEAVEQTDIFPVDRPEVDIEQFAKGQPFIFKAKITVKPEVKLGEYKGLEVPVQKAEVTDEELDAELTRLQERHAELVVVEDEAAVNGDITVIDFDGSVDGVPFEGGQAERHSLELGSNSFIPGFEEQVVGMSTGDFKDVEVTFPEAYHAAELAGKVAVFKVKLHEIKRKQLPALDDEFAKDVSEFDTLEEYKADLKAQLESRKQEELKGVRETAVVDAAAANAEVEIPEAMIASEVENMVRDFDTRLRQQGMNMDMFLSFSGQTREDLQEQMKGDAEKRVRNNLVLEVIAKEEKIEVSEDEVTQELATMAEAYKRTPEEIRSILAANGSLSSLSDEISLRKTIEFLVSNSVEVDAPAPAAEAPVEEAAAEEASAE</sequence>
<evidence type="ECO:0000256" key="4">
    <source>
        <dbReference type="ARBA" id="ARBA00016902"/>
    </source>
</evidence>
<evidence type="ECO:0000313" key="18">
    <source>
        <dbReference type="Proteomes" id="UP000596857"/>
    </source>
</evidence>
<organism evidence="17 18">
    <name type="scientific">Paenibacillus phytohabitans</name>
    <dbReference type="NCBI Taxonomy" id="2654978"/>
    <lineage>
        <taxon>Bacteria</taxon>
        <taxon>Bacillati</taxon>
        <taxon>Bacillota</taxon>
        <taxon>Bacilli</taxon>
        <taxon>Bacillales</taxon>
        <taxon>Paenibacillaceae</taxon>
        <taxon>Paenibacillus</taxon>
    </lineage>
</organism>
<proteinExistence type="inferred from homology"/>
<feature type="region of interest" description="Disordered" evidence="15">
    <location>
        <begin position="430"/>
        <end position="451"/>
    </location>
</feature>
<comment type="function">
    <text evidence="10 12">Involved in protein export. Acts as a chaperone by maintaining the newly synthesized protein in an open conformation. Functions as a peptidyl-prolyl cis-trans isomerase.</text>
</comment>
<name>A0ABX1YN60_9BACL</name>
<dbReference type="InterPro" id="IPR036611">
    <property type="entry name" value="Trigger_fac_ribosome-bd_sf"/>
</dbReference>
<keyword evidence="12" id="KW-0963">Cytoplasm</keyword>
<evidence type="ECO:0000256" key="5">
    <source>
        <dbReference type="ARBA" id="ARBA00022618"/>
    </source>
</evidence>
<keyword evidence="6 12" id="KW-0697">Rotamase</keyword>
<accession>A0ABX1YN60</accession>
<evidence type="ECO:0000256" key="6">
    <source>
        <dbReference type="ARBA" id="ARBA00023110"/>
    </source>
</evidence>
<keyword evidence="8 12" id="KW-0413">Isomerase</keyword>
<dbReference type="Gene3D" id="1.10.3120.10">
    <property type="entry name" value="Trigger factor, C-terminal domain"/>
    <property type="match status" value="1"/>
</dbReference>
<dbReference type="SUPFAM" id="SSF102735">
    <property type="entry name" value="Trigger factor ribosome-binding domain"/>
    <property type="match status" value="1"/>
</dbReference>
<evidence type="ECO:0000256" key="2">
    <source>
        <dbReference type="ARBA" id="ARBA00005464"/>
    </source>
</evidence>
<dbReference type="InterPro" id="IPR037041">
    <property type="entry name" value="Trigger_fac_C_sf"/>
</dbReference>
<keyword evidence="18" id="KW-1185">Reference proteome</keyword>
<comment type="subcellular location">
    <subcellularLocation>
        <location evidence="12">Cytoplasm</location>
    </subcellularLocation>
    <text evidence="12">About half TF is bound to the ribosome near the polypeptide exit tunnel while the other half is free in the cytoplasm.</text>
</comment>
<keyword evidence="7 12" id="KW-0143">Chaperone</keyword>
<dbReference type="Pfam" id="PF05697">
    <property type="entry name" value="Trigger_N"/>
    <property type="match status" value="1"/>
</dbReference>
<evidence type="ECO:0000256" key="9">
    <source>
        <dbReference type="ARBA" id="ARBA00023306"/>
    </source>
</evidence>
<dbReference type="EMBL" id="WHOB01000079">
    <property type="protein sequence ID" value="NOU82483.1"/>
    <property type="molecule type" value="Genomic_DNA"/>
</dbReference>
<dbReference type="Proteomes" id="UP000596857">
    <property type="component" value="Unassembled WGS sequence"/>
</dbReference>
<dbReference type="Pfam" id="PF00254">
    <property type="entry name" value="FKBP_C"/>
    <property type="match status" value="1"/>
</dbReference>
<dbReference type="GO" id="GO:0003755">
    <property type="term" value="F:peptidyl-prolyl cis-trans isomerase activity"/>
    <property type="evidence" value="ECO:0007669"/>
    <property type="project" value="UniProtKB-EC"/>
</dbReference>
<feature type="domain" description="PPIase FKBP-type" evidence="16">
    <location>
        <begin position="163"/>
        <end position="248"/>
    </location>
</feature>
<evidence type="ECO:0000256" key="1">
    <source>
        <dbReference type="ARBA" id="ARBA00000971"/>
    </source>
</evidence>
<comment type="caution">
    <text evidence="17">The sequence shown here is derived from an EMBL/GenBank/DDBJ whole genome shotgun (WGS) entry which is preliminary data.</text>
</comment>
<evidence type="ECO:0000256" key="15">
    <source>
        <dbReference type="SAM" id="MobiDB-lite"/>
    </source>
</evidence>
<reference evidence="17 18" key="1">
    <citation type="submission" date="2019-10" db="EMBL/GenBank/DDBJ databases">
        <title>Description of Paenibacillus terricola sp. nov.</title>
        <authorList>
            <person name="Carlier A."/>
            <person name="Qi S."/>
        </authorList>
    </citation>
    <scope>NUCLEOTIDE SEQUENCE [LARGE SCALE GENOMIC DNA]</scope>
    <source>
        <strain evidence="17 18">LMG 31459</strain>
    </source>
</reference>
<dbReference type="SUPFAM" id="SSF54534">
    <property type="entry name" value="FKBP-like"/>
    <property type="match status" value="1"/>
</dbReference>
<keyword evidence="5 12" id="KW-0132">Cell division</keyword>
<dbReference type="RefSeq" id="WP_171719828.1">
    <property type="nucleotide sequence ID" value="NZ_WHOB01000079.1"/>
</dbReference>
<dbReference type="PIRSF" id="PIRSF003095">
    <property type="entry name" value="Trigger_factor"/>
    <property type="match status" value="1"/>
</dbReference>
<evidence type="ECO:0000256" key="8">
    <source>
        <dbReference type="ARBA" id="ARBA00023235"/>
    </source>
</evidence>
<dbReference type="InterPro" id="IPR005215">
    <property type="entry name" value="Trig_fac"/>
</dbReference>
<evidence type="ECO:0000256" key="11">
    <source>
        <dbReference type="ARBA" id="ARBA00029986"/>
    </source>
</evidence>
<comment type="domain">
    <text evidence="12">Consists of 3 domains; the N-terminus binds the ribosome, the middle domain has PPIase activity, while the C-terminus has intrinsic chaperone activity on its own.</text>
</comment>
<dbReference type="EC" id="5.2.1.8" evidence="3 12"/>
<feature type="compositionally biased region" description="Acidic residues" evidence="15">
    <location>
        <begin position="439"/>
        <end position="451"/>
    </location>
</feature>
<dbReference type="HAMAP" id="MF_00303">
    <property type="entry name" value="Trigger_factor_Tig"/>
    <property type="match status" value="1"/>
</dbReference>
<dbReference type="SUPFAM" id="SSF109998">
    <property type="entry name" value="Triger factor/SurA peptide-binding domain-like"/>
    <property type="match status" value="1"/>
</dbReference>
<evidence type="ECO:0000256" key="7">
    <source>
        <dbReference type="ARBA" id="ARBA00023186"/>
    </source>
</evidence>
<dbReference type="PANTHER" id="PTHR30560">
    <property type="entry name" value="TRIGGER FACTOR CHAPERONE AND PEPTIDYL-PROLYL CIS/TRANS ISOMERASE"/>
    <property type="match status" value="1"/>
</dbReference>
<dbReference type="InterPro" id="IPR046357">
    <property type="entry name" value="PPIase_dom_sf"/>
</dbReference>
<comment type="catalytic activity">
    <reaction evidence="1 12 13">
        <text>[protein]-peptidylproline (omega=180) = [protein]-peptidylproline (omega=0)</text>
        <dbReference type="Rhea" id="RHEA:16237"/>
        <dbReference type="Rhea" id="RHEA-COMP:10747"/>
        <dbReference type="Rhea" id="RHEA-COMP:10748"/>
        <dbReference type="ChEBI" id="CHEBI:83833"/>
        <dbReference type="ChEBI" id="CHEBI:83834"/>
        <dbReference type="EC" id="5.2.1.8"/>
    </reaction>
</comment>
<evidence type="ECO:0000256" key="14">
    <source>
        <dbReference type="RuleBase" id="RU003914"/>
    </source>
</evidence>
<evidence type="ECO:0000259" key="16">
    <source>
        <dbReference type="PROSITE" id="PS50059"/>
    </source>
</evidence>
<dbReference type="PANTHER" id="PTHR30560:SF3">
    <property type="entry name" value="TRIGGER FACTOR-LIKE PROTEIN TIG, CHLOROPLASTIC"/>
    <property type="match status" value="1"/>
</dbReference>
<evidence type="ECO:0000256" key="10">
    <source>
        <dbReference type="ARBA" id="ARBA00024849"/>
    </source>
</evidence>
<keyword evidence="9 12" id="KW-0131">Cell cycle</keyword>
<evidence type="ECO:0000256" key="3">
    <source>
        <dbReference type="ARBA" id="ARBA00013194"/>
    </source>
</evidence>
<dbReference type="InterPro" id="IPR001179">
    <property type="entry name" value="PPIase_FKBP_dom"/>
</dbReference>
<comment type="similarity">
    <text evidence="2 12 14">Belongs to the FKBP-type PPIase family. Tig subfamily.</text>
</comment>
<dbReference type="InterPro" id="IPR008880">
    <property type="entry name" value="Trigger_fac_C"/>
</dbReference>
<evidence type="ECO:0000313" key="17">
    <source>
        <dbReference type="EMBL" id="NOU82483.1"/>
    </source>
</evidence>